<sequence length="211" mass="24257">MNQWQRLCDKFELLTKREKWLIAVSGWIALLFVGFVAIIEPQVKAIDAAKGQLQSVKNALVTNTNQLLVMERKLKGDPDADIDEQISELERQNTDLDTQLDGRVSSLVTPVQMSALMEQVLQHSRKLKLLSLESLPPVQLVGGEDQGYFIHPVRLTLRGRYFDLIRYLEQLEALPVQYYWRSMDYQVDNYPWADIKLEVYTLGISEDFIGG</sequence>
<evidence type="ECO:0000313" key="2">
    <source>
        <dbReference type="EMBL" id="PSU32781.1"/>
    </source>
</evidence>
<dbReference type="GO" id="GO:0015627">
    <property type="term" value="C:type II protein secretion system complex"/>
    <property type="evidence" value="ECO:0007669"/>
    <property type="project" value="InterPro"/>
</dbReference>
<evidence type="ECO:0000256" key="1">
    <source>
        <dbReference type="SAM" id="Phobius"/>
    </source>
</evidence>
<dbReference type="RefSeq" id="WP_107350088.1">
    <property type="nucleotide sequence ID" value="NZ_PYMH01000008.1"/>
</dbReference>
<reference evidence="2 3" key="1">
    <citation type="submission" date="2018-03" db="EMBL/GenBank/DDBJ databases">
        <title>Whole genome sequencing of Histamine producing bacteria.</title>
        <authorList>
            <person name="Butler K."/>
        </authorList>
    </citation>
    <scope>NUCLEOTIDE SEQUENCE [LARGE SCALE GENOMIC DNA]</scope>
    <source>
        <strain evidence="2 3">JCM 13586</strain>
    </source>
</reference>
<dbReference type="AlphaFoldDB" id="A0A2T3IWF8"/>
<dbReference type="InterPro" id="IPR007690">
    <property type="entry name" value="T2SS_GspM"/>
</dbReference>
<dbReference type="OrthoDB" id="9151209at2"/>
<dbReference type="Proteomes" id="UP000241222">
    <property type="component" value="Unassembled WGS sequence"/>
</dbReference>
<dbReference type="GO" id="GO:0015628">
    <property type="term" value="P:protein secretion by the type II secretion system"/>
    <property type="evidence" value="ECO:0007669"/>
    <property type="project" value="InterPro"/>
</dbReference>
<dbReference type="EMBL" id="PYMH01000008">
    <property type="protein sequence ID" value="PSU32781.1"/>
    <property type="molecule type" value="Genomic_DNA"/>
</dbReference>
<gene>
    <name evidence="2" type="ORF">C9I99_17205</name>
</gene>
<keyword evidence="3" id="KW-1185">Reference proteome</keyword>
<name>A0A2T3IWF8_9GAMM</name>
<protein>
    <submittedName>
        <fullName evidence="2">MSHA biogenesis protein MshJ</fullName>
    </submittedName>
</protein>
<organism evidence="2 3">
    <name type="scientific">Photobacterium lutimaris</name>
    <dbReference type="NCBI Taxonomy" id="388278"/>
    <lineage>
        <taxon>Bacteria</taxon>
        <taxon>Pseudomonadati</taxon>
        <taxon>Pseudomonadota</taxon>
        <taxon>Gammaproteobacteria</taxon>
        <taxon>Vibrionales</taxon>
        <taxon>Vibrionaceae</taxon>
        <taxon>Photobacterium</taxon>
    </lineage>
</organism>
<accession>A0A2T3IWF8</accession>
<feature type="transmembrane region" description="Helical" evidence="1">
    <location>
        <begin position="20"/>
        <end position="39"/>
    </location>
</feature>
<keyword evidence="1" id="KW-0472">Membrane</keyword>
<proteinExistence type="predicted"/>
<keyword evidence="1" id="KW-0812">Transmembrane</keyword>
<evidence type="ECO:0000313" key="3">
    <source>
        <dbReference type="Proteomes" id="UP000241222"/>
    </source>
</evidence>
<keyword evidence="1" id="KW-1133">Transmembrane helix</keyword>
<dbReference type="Pfam" id="PF04612">
    <property type="entry name" value="T2SSM"/>
    <property type="match status" value="1"/>
</dbReference>
<comment type="caution">
    <text evidence="2">The sequence shown here is derived from an EMBL/GenBank/DDBJ whole genome shotgun (WGS) entry which is preliminary data.</text>
</comment>